<dbReference type="CDD" id="cd00616">
    <property type="entry name" value="AHBA_syn"/>
    <property type="match status" value="1"/>
</dbReference>
<dbReference type="InterPro" id="IPR015424">
    <property type="entry name" value="PyrdxlP-dep_Trfase"/>
</dbReference>
<dbReference type="InterPro" id="IPR000653">
    <property type="entry name" value="DegT/StrS_aminotransferase"/>
</dbReference>
<dbReference type="Pfam" id="PF01041">
    <property type="entry name" value="DegT_DnrJ_EryC1"/>
    <property type="match status" value="1"/>
</dbReference>
<keyword evidence="1" id="KW-0808">Transferase</keyword>
<keyword evidence="1" id="KW-0032">Aminotransferase</keyword>
<proteinExistence type="predicted"/>
<dbReference type="AlphaFoldDB" id="A0A3B0SLC5"/>
<protein>
    <submittedName>
        <fullName evidence="1">Bacillosamine/Legionaminic acid biosynthesis aminotransferase PglE 4-keto-6-deoxy-N-Acetyl-D-hexosaminyl-(Lipid carrier) aminotransferase</fullName>
    </submittedName>
</protein>
<sequence>MTRRSFLPYGKQYIDQDDIDAVTEVLKSDWLTTGPAVEKFEKKLAGVTRASYAISCSSGTAALHLALLALGIGPGDSVIVSAMSFAATANAVLYVGAEVIFADVDENDGLTKTRHIQEICDRLRPDRLRRIKAVIVVNLAGQVTEIEGIGEIARNNNWKFIVDSCHAIGTSFNDSHAKPHMVGDCAFCDMEVFSFHPVKTIAAGEGGAITTNSPELSRKLCLLRNHGMVSHPEEWENQDQENQGQKTPPPWYYEIQALGYNYRLSDIHAALGFSQLGKLTDFKAKRQQLADYYDRMLGPLSPLIKPIARTAHCQPAWHLYVILIDFGKTGKSRTDIMKSLAADNIGSQVHYIPIPYHPIYQRQSPETSCPGADAYYARTLSLPLHYAMTFRDVDYVVGKLKSLTGL</sequence>
<dbReference type="EMBL" id="UOEJ01000258">
    <property type="protein sequence ID" value="VAW07061.1"/>
    <property type="molecule type" value="Genomic_DNA"/>
</dbReference>
<organism evidence="1">
    <name type="scientific">hydrothermal vent metagenome</name>
    <dbReference type="NCBI Taxonomy" id="652676"/>
    <lineage>
        <taxon>unclassified sequences</taxon>
        <taxon>metagenomes</taxon>
        <taxon>ecological metagenomes</taxon>
    </lineage>
</organism>
<dbReference type="PANTHER" id="PTHR30244:SF34">
    <property type="entry name" value="DTDP-4-AMINO-4,6-DIDEOXYGALACTOSE TRANSAMINASE"/>
    <property type="match status" value="1"/>
</dbReference>
<dbReference type="InterPro" id="IPR015422">
    <property type="entry name" value="PyrdxlP-dep_Trfase_small"/>
</dbReference>
<name>A0A3B0SLC5_9ZZZZ</name>
<dbReference type="SUPFAM" id="SSF53383">
    <property type="entry name" value="PLP-dependent transferases"/>
    <property type="match status" value="1"/>
</dbReference>
<dbReference type="Gene3D" id="3.40.640.10">
    <property type="entry name" value="Type I PLP-dependent aspartate aminotransferase-like (Major domain)"/>
    <property type="match status" value="1"/>
</dbReference>
<dbReference type="Gene3D" id="3.90.1150.10">
    <property type="entry name" value="Aspartate Aminotransferase, domain 1"/>
    <property type="match status" value="1"/>
</dbReference>
<evidence type="ECO:0000313" key="1">
    <source>
        <dbReference type="EMBL" id="VAW07061.1"/>
    </source>
</evidence>
<dbReference type="PIRSF" id="PIRSF000390">
    <property type="entry name" value="PLP_StrS"/>
    <property type="match status" value="1"/>
</dbReference>
<dbReference type="NCBIfam" id="TIGR03588">
    <property type="entry name" value="PseC"/>
    <property type="match status" value="1"/>
</dbReference>
<dbReference type="GO" id="GO:0008483">
    <property type="term" value="F:transaminase activity"/>
    <property type="evidence" value="ECO:0007669"/>
    <property type="project" value="UniProtKB-KW"/>
</dbReference>
<reference evidence="1" key="1">
    <citation type="submission" date="2018-06" db="EMBL/GenBank/DDBJ databases">
        <authorList>
            <person name="Zhirakovskaya E."/>
        </authorList>
    </citation>
    <scope>NUCLEOTIDE SEQUENCE</scope>
</reference>
<dbReference type="PANTHER" id="PTHR30244">
    <property type="entry name" value="TRANSAMINASE"/>
    <property type="match status" value="1"/>
</dbReference>
<gene>
    <name evidence="1" type="ORF">MNBD_ALPHA01-518</name>
</gene>
<dbReference type="GO" id="GO:0030170">
    <property type="term" value="F:pyridoxal phosphate binding"/>
    <property type="evidence" value="ECO:0007669"/>
    <property type="project" value="TreeGrafter"/>
</dbReference>
<dbReference type="InterPro" id="IPR015421">
    <property type="entry name" value="PyrdxlP-dep_Trfase_major"/>
</dbReference>
<dbReference type="GO" id="GO:0000271">
    <property type="term" value="P:polysaccharide biosynthetic process"/>
    <property type="evidence" value="ECO:0007669"/>
    <property type="project" value="TreeGrafter"/>
</dbReference>
<dbReference type="InterPro" id="IPR020026">
    <property type="entry name" value="PseC"/>
</dbReference>
<accession>A0A3B0SLC5</accession>